<dbReference type="RefSeq" id="WP_185442896.1">
    <property type="nucleotide sequence ID" value="NZ_CP043661.1"/>
</dbReference>
<proteinExistence type="predicted"/>
<dbReference type="KEGG" id="kqi:F1D05_24855"/>
<evidence type="ECO:0000313" key="1">
    <source>
        <dbReference type="EMBL" id="QNE20549.1"/>
    </source>
</evidence>
<keyword evidence="2" id="KW-1185">Reference proteome</keyword>
<name>A0A7G6X2T4_9ACTN</name>
<protein>
    <submittedName>
        <fullName evidence="1">Uncharacterized protein</fullName>
    </submittedName>
</protein>
<dbReference type="Proteomes" id="UP000515563">
    <property type="component" value="Chromosome"/>
</dbReference>
<accession>A0A7G6X2T4</accession>
<organism evidence="1 2">
    <name type="scientific">Kribbella qitaiheensis</name>
    <dbReference type="NCBI Taxonomy" id="1544730"/>
    <lineage>
        <taxon>Bacteria</taxon>
        <taxon>Bacillati</taxon>
        <taxon>Actinomycetota</taxon>
        <taxon>Actinomycetes</taxon>
        <taxon>Propionibacteriales</taxon>
        <taxon>Kribbellaceae</taxon>
        <taxon>Kribbella</taxon>
    </lineage>
</organism>
<gene>
    <name evidence="1" type="ORF">F1D05_24855</name>
</gene>
<reference evidence="2" key="1">
    <citation type="submission" date="2019-09" db="EMBL/GenBank/DDBJ databases">
        <title>Antimicrobial potential of Antarctic Bacteria.</title>
        <authorList>
            <person name="Benaud N."/>
            <person name="Edwards R.J."/>
            <person name="Ferrari B.C."/>
        </authorList>
    </citation>
    <scope>NUCLEOTIDE SEQUENCE [LARGE SCALE GENOMIC DNA]</scope>
    <source>
        <strain evidence="2">SPB151</strain>
    </source>
</reference>
<evidence type="ECO:0000313" key="2">
    <source>
        <dbReference type="Proteomes" id="UP000515563"/>
    </source>
</evidence>
<dbReference type="AlphaFoldDB" id="A0A7G6X2T4"/>
<sequence>MGWDHWPDQVGQFTAGLISFPTTSVFGDLIHVRGKAEVLTAGACTAGQPVPVRRSPRSQPLVLQTRNSSSAAWATVDTNIWPDATGAFQASFIAIGARQYRVLAPSVSNDALAGTDTGSAFEGATPTANFTTKYKLNSAKVVSTTSPTGVKQAVASIRLGPANNVRTTLQKWDGKAWVSVKWVYVGNGAGQFTFPSPPRGSYACRFVVPSSTFNGLVIGGITTGTMALTVR</sequence>
<dbReference type="EMBL" id="CP043661">
    <property type="protein sequence ID" value="QNE20549.1"/>
    <property type="molecule type" value="Genomic_DNA"/>
</dbReference>
<reference evidence="1 2" key="2">
    <citation type="journal article" date="2020" name="Microbiol. Resour. Announc.">
        <title>Antarctic desert soil bacteria exhibit high novel natural product potential, evaluated through long-read genome sequencing and comparative genomics.</title>
        <authorList>
            <person name="Benaud N."/>
            <person name="Edwards R.J."/>
            <person name="Amos T.G."/>
            <person name="D'Agostino P.M."/>
            <person name="Gutierrez-Chavez C."/>
            <person name="Montgomery K."/>
            <person name="Nicetic I."/>
            <person name="Ferrari B.C."/>
        </authorList>
    </citation>
    <scope>NUCLEOTIDE SEQUENCE [LARGE SCALE GENOMIC DNA]</scope>
    <source>
        <strain evidence="1 2">SPB151</strain>
    </source>
</reference>